<dbReference type="AlphaFoldDB" id="A0A9D4DXM0"/>
<reference evidence="1" key="2">
    <citation type="submission" date="2020-11" db="EMBL/GenBank/DDBJ databases">
        <authorList>
            <person name="McCartney M.A."/>
            <person name="Auch B."/>
            <person name="Kono T."/>
            <person name="Mallez S."/>
            <person name="Becker A."/>
            <person name="Gohl D.M."/>
            <person name="Silverstein K.A.T."/>
            <person name="Koren S."/>
            <person name="Bechman K.B."/>
            <person name="Herman A."/>
            <person name="Abrahante J.E."/>
            <person name="Garbe J."/>
        </authorList>
    </citation>
    <scope>NUCLEOTIDE SEQUENCE</scope>
    <source>
        <strain evidence="1">Duluth1</strain>
        <tissue evidence="1">Whole animal</tissue>
    </source>
</reference>
<name>A0A9D4DXM0_DREPO</name>
<reference evidence="1" key="1">
    <citation type="journal article" date="2019" name="bioRxiv">
        <title>The Genome of the Zebra Mussel, Dreissena polymorpha: A Resource for Invasive Species Research.</title>
        <authorList>
            <person name="McCartney M.A."/>
            <person name="Auch B."/>
            <person name="Kono T."/>
            <person name="Mallez S."/>
            <person name="Zhang Y."/>
            <person name="Obille A."/>
            <person name="Becker A."/>
            <person name="Abrahante J.E."/>
            <person name="Garbe J."/>
            <person name="Badalamenti J.P."/>
            <person name="Herman A."/>
            <person name="Mangelson H."/>
            <person name="Liachko I."/>
            <person name="Sullivan S."/>
            <person name="Sone E.D."/>
            <person name="Koren S."/>
            <person name="Silverstein K.A.T."/>
            <person name="Beckman K.B."/>
            <person name="Gohl D.M."/>
        </authorList>
    </citation>
    <scope>NUCLEOTIDE SEQUENCE</scope>
    <source>
        <strain evidence="1">Duluth1</strain>
        <tissue evidence="1">Whole animal</tissue>
    </source>
</reference>
<organism evidence="1 2">
    <name type="scientific">Dreissena polymorpha</name>
    <name type="common">Zebra mussel</name>
    <name type="synonym">Mytilus polymorpha</name>
    <dbReference type="NCBI Taxonomy" id="45954"/>
    <lineage>
        <taxon>Eukaryota</taxon>
        <taxon>Metazoa</taxon>
        <taxon>Spiralia</taxon>
        <taxon>Lophotrochozoa</taxon>
        <taxon>Mollusca</taxon>
        <taxon>Bivalvia</taxon>
        <taxon>Autobranchia</taxon>
        <taxon>Heteroconchia</taxon>
        <taxon>Euheterodonta</taxon>
        <taxon>Imparidentia</taxon>
        <taxon>Neoheterodontei</taxon>
        <taxon>Myida</taxon>
        <taxon>Dreissenoidea</taxon>
        <taxon>Dreissenidae</taxon>
        <taxon>Dreissena</taxon>
    </lineage>
</organism>
<evidence type="ECO:0000313" key="2">
    <source>
        <dbReference type="Proteomes" id="UP000828390"/>
    </source>
</evidence>
<dbReference type="EMBL" id="JAIWYP010000009">
    <property type="protein sequence ID" value="KAH3769486.1"/>
    <property type="molecule type" value="Genomic_DNA"/>
</dbReference>
<dbReference type="Proteomes" id="UP000828390">
    <property type="component" value="Unassembled WGS sequence"/>
</dbReference>
<evidence type="ECO:0000313" key="1">
    <source>
        <dbReference type="EMBL" id="KAH3769486.1"/>
    </source>
</evidence>
<protein>
    <submittedName>
        <fullName evidence="1">Uncharacterized protein</fullName>
    </submittedName>
</protein>
<sequence>MDGFIDFRYSDVAEVDVKDLLSFRDVGEGWCVWLVEDEQKILLPSLQLLLFHCDMSFVFSSYWNVMVLTVVALQHPGVLVHCLYVIVLDCCLRLLCKPLYVPPFVSSDRSLHHIVFLTIFL</sequence>
<proteinExistence type="predicted"/>
<gene>
    <name evidence="1" type="ORF">DPMN_170754</name>
</gene>
<accession>A0A9D4DXM0</accession>
<comment type="caution">
    <text evidence="1">The sequence shown here is derived from an EMBL/GenBank/DDBJ whole genome shotgun (WGS) entry which is preliminary data.</text>
</comment>
<keyword evidence="2" id="KW-1185">Reference proteome</keyword>